<evidence type="ECO:0000313" key="1">
    <source>
        <dbReference type="EMBL" id="CAA7399919.1"/>
    </source>
</evidence>
<gene>
    <name evidence="1" type="ORF">SI8410_07010589</name>
</gene>
<proteinExistence type="predicted"/>
<name>A0A7I8KQ16_SPIIN</name>
<dbReference type="AlphaFoldDB" id="A0A7I8KQ16"/>
<reference evidence="1" key="1">
    <citation type="submission" date="2020-02" db="EMBL/GenBank/DDBJ databases">
        <authorList>
            <person name="Scholz U."/>
            <person name="Mascher M."/>
            <person name="Fiebig A."/>
        </authorList>
    </citation>
    <scope>NUCLEOTIDE SEQUENCE</scope>
</reference>
<sequence>MVYIPVEISLFSAHDIVDGSLSSSQAEIFAYIVLTVGDEVYGYQRMPAADFDGENLLWRSTAKFAVPQESWNYQNIHILLRKRSRGREDDVGYARISVEDLSEKASEISASLWGSTFSFTCDITTTGGVQSGSLSLALRYGGEDAGDEYAGVTAEGKNLKKIQLLALLLMGLLAWWLLRRMVCEVRAALNPGPSQAAGSRSHWRAILLLEVLLIVLTRL</sequence>
<dbReference type="Proteomes" id="UP000663760">
    <property type="component" value="Chromosome 7"/>
</dbReference>
<keyword evidence="2" id="KW-1185">Reference proteome</keyword>
<organism evidence="1 2">
    <name type="scientific">Spirodela intermedia</name>
    <name type="common">Intermediate duckweed</name>
    <dbReference type="NCBI Taxonomy" id="51605"/>
    <lineage>
        <taxon>Eukaryota</taxon>
        <taxon>Viridiplantae</taxon>
        <taxon>Streptophyta</taxon>
        <taxon>Embryophyta</taxon>
        <taxon>Tracheophyta</taxon>
        <taxon>Spermatophyta</taxon>
        <taxon>Magnoliopsida</taxon>
        <taxon>Liliopsida</taxon>
        <taxon>Araceae</taxon>
        <taxon>Lemnoideae</taxon>
        <taxon>Spirodela</taxon>
    </lineage>
</organism>
<dbReference type="EMBL" id="LR746270">
    <property type="protein sequence ID" value="CAA7399919.1"/>
    <property type="molecule type" value="Genomic_DNA"/>
</dbReference>
<protein>
    <submittedName>
        <fullName evidence="1">Uncharacterized protein</fullName>
    </submittedName>
</protein>
<accession>A0A7I8KQ16</accession>
<evidence type="ECO:0000313" key="2">
    <source>
        <dbReference type="Proteomes" id="UP000663760"/>
    </source>
</evidence>